<dbReference type="OrthoDB" id="2367745at2759"/>
<evidence type="ECO:0000313" key="5">
    <source>
        <dbReference type="EMBL" id="CAG8648469.1"/>
    </source>
</evidence>
<gene>
    <name evidence="5" type="ORF">PBRASI_LOCUS10151</name>
</gene>
<dbReference type="Pfam" id="PF20147">
    <property type="entry name" value="Crinkler"/>
    <property type="match status" value="1"/>
</dbReference>
<evidence type="ECO:0000256" key="2">
    <source>
        <dbReference type="ARBA" id="ARBA00004613"/>
    </source>
</evidence>
<accession>A0A9N9DPD0</accession>
<evidence type="ECO:0000256" key="1">
    <source>
        <dbReference type="ARBA" id="ARBA00004340"/>
    </source>
</evidence>
<organism evidence="5 6">
    <name type="scientific">Paraglomus brasilianum</name>
    <dbReference type="NCBI Taxonomy" id="144538"/>
    <lineage>
        <taxon>Eukaryota</taxon>
        <taxon>Fungi</taxon>
        <taxon>Fungi incertae sedis</taxon>
        <taxon>Mucoromycota</taxon>
        <taxon>Glomeromycotina</taxon>
        <taxon>Glomeromycetes</taxon>
        <taxon>Paraglomerales</taxon>
        <taxon>Paraglomeraceae</taxon>
        <taxon>Paraglomus</taxon>
    </lineage>
</organism>
<feature type="domain" description="Crinkler effector protein N-terminal" evidence="4">
    <location>
        <begin position="7"/>
        <end position="116"/>
    </location>
</feature>
<dbReference type="EMBL" id="CAJVPI010002727">
    <property type="protein sequence ID" value="CAG8648469.1"/>
    <property type="molecule type" value="Genomic_DNA"/>
</dbReference>
<keyword evidence="6" id="KW-1185">Reference proteome</keyword>
<comment type="subcellular location">
    <subcellularLocation>
        <location evidence="1">Host cell</location>
    </subcellularLocation>
    <subcellularLocation>
        <location evidence="2">Secreted</location>
    </subcellularLocation>
</comment>
<evidence type="ECO:0000256" key="3">
    <source>
        <dbReference type="ARBA" id="ARBA00022525"/>
    </source>
</evidence>
<comment type="caution">
    <text evidence="5">The sequence shown here is derived from an EMBL/GenBank/DDBJ whole genome shotgun (WGS) entry which is preliminary data.</text>
</comment>
<feature type="non-terminal residue" evidence="5">
    <location>
        <position position="414"/>
    </location>
</feature>
<dbReference type="GO" id="GO:0005576">
    <property type="term" value="C:extracellular region"/>
    <property type="evidence" value="ECO:0007669"/>
    <property type="project" value="UniProtKB-SubCell"/>
</dbReference>
<evidence type="ECO:0000313" key="6">
    <source>
        <dbReference type="Proteomes" id="UP000789739"/>
    </source>
</evidence>
<dbReference type="InterPro" id="IPR045379">
    <property type="entry name" value="Crinkler_N"/>
</dbReference>
<keyword evidence="3" id="KW-0964">Secreted</keyword>
<dbReference type="AlphaFoldDB" id="A0A9N9DPD0"/>
<protein>
    <submittedName>
        <fullName evidence="5">2634_t:CDS:1</fullName>
    </submittedName>
</protein>
<dbReference type="GO" id="GO:0043657">
    <property type="term" value="C:host cell"/>
    <property type="evidence" value="ECO:0007669"/>
    <property type="project" value="UniProtKB-SubCell"/>
</dbReference>
<name>A0A9N9DPD0_9GLOM</name>
<sequence length="414" mass="46088">MDNDNAIKLSCKVHGEPDAKVFPVKIDKNETIGTLKMEIWKANRGAFHGYDATQLDIWRVDIDYTSQNSKRTTFQNDSNADIQSALEGVRADEMDDVADVFGDGPLPKKHIHVIVVRPPVNQPSLISDLVPLQSFNVIVNPKRIAFKWPVDITTVTLQDLRDSIAVIYPEIEDIAVAMPVITVAGKPEKANIKNDSDLQVNLKIMAVAGTCTFTVTLETLAKAYGKWTAVEVLRNLLHLDFDTLDNLDKLDIENLSSSLSSEARTFLLNEDETAKKAFIENLKDIRDVFNGNVTINEATSRNFINPFIIKAVTRLQPTYPNMFLAVERAFSGSRGFGNLDYAVFFSTFAILVTEAKQYAIMAGLTQNLVQLHTASEKLKHKHDDSPVLSAVYGIVATGMTWLFVRWEGSPENPS</sequence>
<reference evidence="5" key="1">
    <citation type="submission" date="2021-06" db="EMBL/GenBank/DDBJ databases">
        <authorList>
            <person name="Kallberg Y."/>
            <person name="Tangrot J."/>
            <person name="Rosling A."/>
        </authorList>
    </citation>
    <scope>NUCLEOTIDE SEQUENCE</scope>
    <source>
        <strain evidence="5">BR232B</strain>
    </source>
</reference>
<dbReference type="Proteomes" id="UP000789739">
    <property type="component" value="Unassembled WGS sequence"/>
</dbReference>
<proteinExistence type="predicted"/>
<evidence type="ECO:0000259" key="4">
    <source>
        <dbReference type="Pfam" id="PF20147"/>
    </source>
</evidence>